<dbReference type="EMBL" id="MFLK01000054">
    <property type="protein sequence ID" value="OGG65247.1"/>
    <property type="molecule type" value="Genomic_DNA"/>
</dbReference>
<feature type="compositionally biased region" description="Polar residues" evidence="1">
    <location>
        <begin position="108"/>
        <end position="120"/>
    </location>
</feature>
<protein>
    <recommendedName>
        <fullName evidence="5">Ig-like domain-containing protein</fullName>
    </recommendedName>
</protein>
<evidence type="ECO:0000313" key="4">
    <source>
        <dbReference type="Proteomes" id="UP000177652"/>
    </source>
</evidence>
<dbReference type="STRING" id="1798497.A3D71_04330"/>
<organism evidence="3 4">
    <name type="scientific">Candidatus Kaiserbacteria bacterium RIFCSPHIGHO2_02_FULL_55_20</name>
    <dbReference type="NCBI Taxonomy" id="1798497"/>
    <lineage>
        <taxon>Bacteria</taxon>
        <taxon>Candidatus Kaiseribacteriota</taxon>
    </lineage>
</organism>
<sequence>MKAARTPLLLVIVSASVILSLPFFANAMGDSANLVCKQCVAKNPKNPQVCLAVQCFDFTNGVTQGHCTPFICKADSFSGGGQPGGSAGLDQVMKSLGELFGKLMQQPPAGSTPPSNTNPGDPSGCLGSRFPTHDIALISNPCADYTPEPINIDPTDTGTSSCSILDQAFGRCTGTLSNCPDVDVVICPSGTRAVSGGRDSNDCALRDTCTASTTITFTVSTSTATDTPSNVSTSTPDNNTNITPTTRINFKTNTKTGGLTVPPGGMSGDIKEGEGGATAVGGTRDTEKNVEVAGFYGSETFGGQQSKGVVAAWCQNRPWASNFLSKITGPTFFDKICERLGYQVGIPPAPPAPETTLQQQPKSGGSATKNSAATASSTTPTIPPKVDIWAVPISVALGARTSVFWNSQGVSNCVETSPDGGFSHTSVSGGASTQPITHETVFSISCLAPDGTPVTDSVTVNLKI</sequence>
<accession>A0A1F6DV80</accession>
<feature type="region of interest" description="Disordered" evidence="1">
    <location>
        <begin position="347"/>
        <end position="380"/>
    </location>
</feature>
<feature type="region of interest" description="Disordered" evidence="1">
    <location>
        <begin position="103"/>
        <end position="125"/>
    </location>
</feature>
<feature type="chain" id="PRO_5009523966" description="Ig-like domain-containing protein" evidence="2">
    <location>
        <begin position="28"/>
        <end position="464"/>
    </location>
</feature>
<feature type="compositionally biased region" description="Low complexity" evidence="1">
    <location>
        <begin position="222"/>
        <end position="249"/>
    </location>
</feature>
<proteinExistence type="predicted"/>
<evidence type="ECO:0000256" key="1">
    <source>
        <dbReference type="SAM" id="MobiDB-lite"/>
    </source>
</evidence>
<gene>
    <name evidence="3" type="ORF">A3D71_04330</name>
</gene>
<feature type="signal peptide" evidence="2">
    <location>
        <begin position="1"/>
        <end position="27"/>
    </location>
</feature>
<feature type="compositionally biased region" description="Low complexity" evidence="1">
    <location>
        <begin position="366"/>
        <end position="379"/>
    </location>
</feature>
<dbReference type="Proteomes" id="UP000177652">
    <property type="component" value="Unassembled WGS sequence"/>
</dbReference>
<reference evidence="3 4" key="1">
    <citation type="journal article" date="2016" name="Nat. Commun.">
        <title>Thousands of microbial genomes shed light on interconnected biogeochemical processes in an aquifer system.</title>
        <authorList>
            <person name="Anantharaman K."/>
            <person name="Brown C.T."/>
            <person name="Hug L.A."/>
            <person name="Sharon I."/>
            <person name="Castelle C.J."/>
            <person name="Probst A.J."/>
            <person name="Thomas B.C."/>
            <person name="Singh A."/>
            <person name="Wilkins M.J."/>
            <person name="Karaoz U."/>
            <person name="Brodie E.L."/>
            <person name="Williams K.H."/>
            <person name="Hubbard S.S."/>
            <person name="Banfield J.F."/>
        </authorList>
    </citation>
    <scope>NUCLEOTIDE SEQUENCE [LARGE SCALE GENOMIC DNA]</scope>
</reference>
<feature type="region of interest" description="Disordered" evidence="1">
    <location>
        <begin position="222"/>
        <end position="282"/>
    </location>
</feature>
<evidence type="ECO:0000256" key="2">
    <source>
        <dbReference type="SAM" id="SignalP"/>
    </source>
</evidence>
<evidence type="ECO:0000313" key="3">
    <source>
        <dbReference type="EMBL" id="OGG65247.1"/>
    </source>
</evidence>
<dbReference type="AlphaFoldDB" id="A0A1F6DV80"/>
<keyword evidence="2" id="KW-0732">Signal</keyword>
<evidence type="ECO:0008006" key="5">
    <source>
        <dbReference type="Google" id="ProtNLM"/>
    </source>
</evidence>
<feature type="compositionally biased region" description="Polar residues" evidence="1">
    <location>
        <begin position="355"/>
        <end position="365"/>
    </location>
</feature>
<name>A0A1F6DV80_9BACT</name>
<comment type="caution">
    <text evidence="3">The sequence shown here is derived from an EMBL/GenBank/DDBJ whole genome shotgun (WGS) entry which is preliminary data.</text>
</comment>